<evidence type="ECO:0000313" key="2">
    <source>
        <dbReference type="Proteomes" id="UP000306628"/>
    </source>
</evidence>
<organism evidence="1 2">
    <name type="scientific">Nonomuraea zeae</name>
    <dbReference type="NCBI Taxonomy" id="1642303"/>
    <lineage>
        <taxon>Bacteria</taxon>
        <taxon>Bacillati</taxon>
        <taxon>Actinomycetota</taxon>
        <taxon>Actinomycetes</taxon>
        <taxon>Streptosporangiales</taxon>
        <taxon>Streptosporangiaceae</taxon>
        <taxon>Nonomuraea</taxon>
    </lineage>
</organism>
<dbReference type="RefSeq" id="WP_138699106.1">
    <property type="nucleotide sequence ID" value="NZ_VCKX01000683.1"/>
</dbReference>
<proteinExistence type="predicted"/>
<gene>
    <name evidence="1" type="ORF">ETD85_62375</name>
</gene>
<dbReference type="EMBL" id="VCKX01000683">
    <property type="protein sequence ID" value="TMR08291.1"/>
    <property type="molecule type" value="Genomic_DNA"/>
</dbReference>
<dbReference type="AlphaFoldDB" id="A0A5S4EXD5"/>
<sequence length="86" mass="8808">VYGSAAGEWFFPAEEEAAARGVTVIDGIGRLLGRAGGFGDLQAKALAAAADGSLRPAVQAFPLARATEAHEALESRNTMGKVILVP</sequence>
<protein>
    <submittedName>
        <fullName evidence="1">Zinc-binding dehydrogenase</fullName>
    </submittedName>
</protein>
<reference evidence="1 2" key="1">
    <citation type="submission" date="2019-05" db="EMBL/GenBank/DDBJ databases">
        <title>Draft genome sequence of Nonomuraea zeae DSM 100528.</title>
        <authorList>
            <person name="Saricaoglu S."/>
            <person name="Isik K."/>
        </authorList>
    </citation>
    <scope>NUCLEOTIDE SEQUENCE [LARGE SCALE GENOMIC DNA]</scope>
    <source>
        <strain evidence="1 2">DSM 100528</strain>
    </source>
</reference>
<dbReference type="Pfam" id="PF13602">
    <property type="entry name" value="ADH_zinc_N_2"/>
    <property type="match status" value="1"/>
</dbReference>
<name>A0A5S4EXD5_9ACTN</name>
<comment type="caution">
    <text evidence="1">The sequence shown here is derived from an EMBL/GenBank/DDBJ whole genome shotgun (WGS) entry which is preliminary data.</text>
</comment>
<dbReference type="Gene3D" id="3.90.180.10">
    <property type="entry name" value="Medium-chain alcohol dehydrogenases, catalytic domain"/>
    <property type="match status" value="1"/>
</dbReference>
<dbReference type="Gene3D" id="3.40.50.720">
    <property type="entry name" value="NAD(P)-binding Rossmann-like Domain"/>
    <property type="match status" value="1"/>
</dbReference>
<evidence type="ECO:0000313" key="1">
    <source>
        <dbReference type="EMBL" id="TMR08291.1"/>
    </source>
</evidence>
<dbReference type="OrthoDB" id="5195079at2"/>
<dbReference type="Proteomes" id="UP000306628">
    <property type="component" value="Unassembled WGS sequence"/>
</dbReference>
<feature type="non-terminal residue" evidence="1">
    <location>
        <position position="1"/>
    </location>
</feature>
<keyword evidence="2" id="KW-1185">Reference proteome</keyword>
<accession>A0A5S4EXD5</accession>